<protein>
    <recommendedName>
        <fullName evidence="4">Mannosylglycerate hydrolase MGH1-like glycoside hydrolase domain-containing protein</fullName>
    </recommendedName>
</protein>
<dbReference type="PANTHER" id="PTHR10412">
    <property type="entry name" value="MANNOSYL-OLIGOSACCHARIDE GLUCOSIDASE"/>
    <property type="match status" value="1"/>
</dbReference>
<dbReference type="InterPro" id="IPR012341">
    <property type="entry name" value="6hp_glycosidase-like_sf"/>
</dbReference>
<evidence type="ECO:0000256" key="1">
    <source>
        <dbReference type="ARBA" id="ARBA00010833"/>
    </source>
</evidence>
<keyword evidence="3" id="KW-0326">Glycosidase</keyword>
<keyword evidence="2" id="KW-0378">Hydrolase</keyword>
<dbReference type="KEGG" id="parq:DSM112329_01701"/>
<dbReference type="InterPro" id="IPR008928">
    <property type="entry name" value="6-hairpin_glycosidase_sf"/>
</dbReference>
<dbReference type="Gene3D" id="1.50.10.10">
    <property type="match status" value="1"/>
</dbReference>
<evidence type="ECO:0000259" key="4">
    <source>
        <dbReference type="Pfam" id="PF22422"/>
    </source>
</evidence>
<dbReference type="PANTHER" id="PTHR10412:SF11">
    <property type="entry name" value="MANNOSYL-OLIGOSACCHARIDE GLUCOSIDASE"/>
    <property type="match status" value="1"/>
</dbReference>
<evidence type="ECO:0000256" key="2">
    <source>
        <dbReference type="ARBA" id="ARBA00022801"/>
    </source>
</evidence>
<evidence type="ECO:0000256" key="3">
    <source>
        <dbReference type="ARBA" id="ARBA00023295"/>
    </source>
</evidence>
<accession>A0AAU7ATD6</accession>
<dbReference type="EMBL" id="CP114014">
    <property type="protein sequence ID" value="XAY04863.1"/>
    <property type="molecule type" value="Genomic_DNA"/>
</dbReference>
<proteinExistence type="inferred from homology"/>
<dbReference type="GO" id="GO:0009311">
    <property type="term" value="P:oligosaccharide metabolic process"/>
    <property type="evidence" value="ECO:0007669"/>
    <property type="project" value="InterPro"/>
</dbReference>
<feature type="domain" description="Mannosylglycerate hydrolase MGH1-like glycoside hydrolase" evidence="4">
    <location>
        <begin position="56"/>
        <end position="414"/>
    </location>
</feature>
<dbReference type="AlphaFoldDB" id="A0AAU7ATD6"/>
<dbReference type="InterPro" id="IPR004888">
    <property type="entry name" value="Glycoside_hydrolase_63"/>
</dbReference>
<dbReference type="SUPFAM" id="SSF48208">
    <property type="entry name" value="Six-hairpin glycosidases"/>
    <property type="match status" value="1"/>
</dbReference>
<reference evidence="5" key="1">
    <citation type="submission" date="2022-12" db="EMBL/GenBank/DDBJ databases">
        <title>Paraconexibacter alkalitolerans sp. nov. and Baekduia alba sp. nov., isolated from soil and emended description of the genera Paraconexibacter (Chun et al., 2020) and Baekduia (An et al., 2020).</title>
        <authorList>
            <person name="Vieira S."/>
            <person name="Huber K.J."/>
            <person name="Geppert A."/>
            <person name="Wolf J."/>
            <person name="Neumann-Schaal M."/>
            <person name="Muesken M."/>
            <person name="Overmann J."/>
        </authorList>
    </citation>
    <scope>NUCLEOTIDE SEQUENCE</scope>
    <source>
        <strain evidence="5">AEG42_29</strain>
    </source>
</reference>
<name>A0AAU7ATD6_9ACTN</name>
<evidence type="ECO:0000313" key="5">
    <source>
        <dbReference type="EMBL" id="XAY04863.1"/>
    </source>
</evidence>
<gene>
    <name evidence="5" type="ORF">DSM112329_01701</name>
</gene>
<organism evidence="5">
    <name type="scientific">Paraconexibacter sp. AEG42_29</name>
    <dbReference type="NCBI Taxonomy" id="2997339"/>
    <lineage>
        <taxon>Bacteria</taxon>
        <taxon>Bacillati</taxon>
        <taxon>Actinomycetota</taxon>
        <taxon>Thermoleophilia</taxon>
        <taxon>Solirubrobacterales</taxon>
        <taxon>Paraconexibacteraceae</taxon>
        <taxon>Paraconexibacter</taxon>
    </lineage>
</organism>
<dbReference type="GO" id="GO:0004573">
    <property type="term" value="F:Glc3Man9GlcNAc2 oligosaccharide glucosidase activity"/>
    <property type="evidence" value="ECO:0007669"/>
    <property type="project" value="InterPro"/>
</dbReference>
<sequence length="421" mass="47008">MTATAPVPVSGRGPAPDTVARLRDQARRTLDGNWREGVRRRDGVPFAYSCPSTPRYRHMWHWDSCFHAIARSALGDHARARAELRTVLRTADPDGFLPHTVFWNHPPGWRRAPFYATRGVVGNVRTETIDPPLLAVAWERVAAADAADPAFAAEALPVLGRHMDWLAHHRDPDEDGLLTIVLPDESGVDDSPKYDPVYGRYAHHRMGSFLLIENCRRYGWDSRRIIRSTELHVEDVLVNTAYALSLQALGRMTGDAHWTRRAARVEDALLDRCLDAGSGLFLDLAGRQEKPVRVSTWTALAPLALPGIPRAVKHRLVEEHLLDPRRYGAAVGIPSVAMDEPAFNPRFDRWRCWRGPSWVNTAWLLVPALRDLGYGEAADRIVGGLVDAALRDGLREYYDPHTGAGMAARDFGWSALLTDLV</sequence>
<dbReference type="GO" id="GO:0006487">
    <property type="term" value="P:protein N-linked glycosylation"/>
    <property type="evidence" value="ECO:0007669"/>
    <property type="project" value="TreeGrafter"/>
</dbReference>
<comment type="similarity">
    <text evidence="1">Belongs to the glycosyl hydrolase 63 family.</text>
</comment>
<dbReference type="InterPro" id="IPR054491">
    <property type="entry name" value="MGH1-like_GH"/>
</dbReference>
<dbReference type="RefSeq" id="WP_354701387.1">
    <property type="nucleotide sequence ID" value="NZ_CP114014.1"/>
</dbReference>
<dbReference type="Pfam" id="PF22422">
    <property type="entry name" value="MGH1-like_GH"/>
    <property type="match status" value="1"/>
</dbReference>